<keyword evidence="5 7" id="KW-1133">Transmembrane helix</keyword>
<dbReference type="Pfam" id="PF19300">
    <property type="entry name" value="BPD_transp_1_N"/>
    <property type="match status" value="1"/>
</dbReference>
<dbReference type="RefSeq" id="WP_198499080.1">
    <property type="nucleotide sequence ID" value="NZ_CP065989.1"/>
</dbReference>
<dbReference type="Proteomes" id="UP000595374">
    <property type="component" value="Chromosome"/>
</dbReference>
<keyword evidence="2 7" id="KW-0813">Transport</keyword>
<evidence type="ECO:0000256" key="5">
    <source>
        <dbReference type="ARBA" id="ARBA00022989"/>
    </source>
</evidence>
<dbReference type="GO" id="GO:0005886">
    <property type="term" value="C:plasma membrane"/>
    <property type="evidence" value="ECO:0007669"/>
    <property type="project" value="UniProtKB-SubCell"/>
</dbReference>
<dbReference type="InterPro" id="IPR000515">
    <property type="entry name" value="MetI-like"/>
</dbReference>
<evidence type="ECO:0000256" key="3">
    <source>
        <dbReference type="ARBA" id="ARBA00022475"/>
    </source>
</evidence>
<dbReference type="PANTHER" id="PTHR43163:SF6">
    <property type="entry name" value="DIPEPTIDE TRANSPORT SYSTEM PERMEASE PROTEIN DPPB-RELATED"/>
    <property type="match status" value="1"/>
</dbReference>
<keyword evidence="3" id="KW-1003">Cell membrane</keyword>
<evidence type="ECO:0000256" key="6">
    <source>
        <dbReference type="ARBA" id="ARBA00023136"/>
    </source>
</evidence>
<dbReference type="SUPFAM" id="SSF161098">
    <property type="entry name" value="MetI-like"/>
    <property type="match status" value="1"/>
</dbReference>
<keyword evidence="6 7" id="KW-0472">Membrane</keyword>
<dbReference type="GO" id="GO:0055085">
    <property type="term" value="P:transmembrane transport"/>
    <property type="evidence" value="ECO:0007669"/>
    <property type="project" value="InterPro"/>
</dbReference>
<feature type="domain" description="ABC transmembrane type-1" evidence="8">
    <location>
        <begin position="110"/>
        <end position="319"/>
    </location>
</feature>
<reference evidence="9 10" key="1">
    <citation type="submission" date="2020-12" db="EMBL/GenBank/DDBJ databases">
        <title>FDA dAtabase for Regulatory Grade micrObial Sequences (FDA-ARGOS): Supporting development and validation of Infectious Disease Dx tests.</title>
        <authorList>
            <person name="Sproer C."/>
            <person name="Gronow S."/>
            <person name="Severitt S."/>
            <person name="Schroder I."/>
            <person name="Tallon L."/>
            <person name="Sadzewicz L."/>
            <person name="Zhao X."/>
            <person name="Boylan J."/>
            <person name="Ott S."/>
            <person name="Bowen H."/>
            <person name="Vavikolanu K."/>
            <person name="Mehta A."/>
            <person name="Aluvathingal J."/>
            <person name="Nadendla S."/>
            <person name="Lowell S."/>
            <person name="Myers T."/>
            <person name="Yan Y."/>
            <person name="Sichtig H."/>
        </authorList>
    </citation>
    <scope>NUCLEOTIDE SEQUENCE [LARGE SCALE GENOMIC DNA]</scope>
    <source>
        <strain evidence="9 10">FDAARGOS_990</strain>
    </source>
</reference>
<comment type="subcellular location">
    <subcellularLocation>
        <location evidence="1 7">Cell membrane</location>
        <topology evidence="1 7">Multi-pass membrane protein</topology>
    </subcellularLocation>
</comment>
<organism evidence="9 10">
    <name type="scientific">Brevibacterium casei</name>
    <dbReference type="NCBI Taxonomy" id="33889"/>
    <lineage>
        <taxon>Bacteria</taxon>
        <taxon>Bacillati</taxon>
        <taxon>Actinomycetota</taxon>
        <taxon>Actinomycetes</taxon>
        <taxon>Micrococcales</taxon>
        <taxon>Brevibacteriaceae</taxon>
        <taxon>Brevibacterium</taxon>
    </lineage>
</organism>
<dbReference type="PROSITE" id="PS50928">
    <property type="entry name" value="ABC_TM1"/>
    <property type="match status" value="1"/>
</dbReference>
<protein>
    <submittedName>
        <fullName evidence="9">ABC transporter permease</fullName>
    </submittedName>
</protein>
<evidence type="ECO:0000256" key="2">
    <source>
        <dbReference type="ARBA" id="ARBA00022448"/>
    </source>
</evidence>
<feature type="transmembrane region" description="Helical" evidence="7">
    <location>
        <begin position="116"/>
        <end position="137"/>
    </location>
</feature>
<feature type="transmembrane region" description="Helical" evidence="7">
    <location>
        <begin position="9"/>
        <end position="28"/>
    </location>
</feature>
<evidence type="ECO:0000313" key="9">
    <source>
        <dbReference type="EMBL" id="QQB13928.1"/>
    </source>
</evidence>
<evidence type="ECO:0000259" key="8">
    <source>
        <dbReference type="PROSITE" id="PS50928"/>
    </source>
</evidence>
<dbReference type="InterPro" id="IPR035906">
    <property type="entry name" value="MetI-like_sf"/>
</dbReference>
<dbReference type="Pfam" id="PF00528">
    <property type="entry name" value="BPD_transp_1"/>
    <property type="match status" value="1"/>
</dbReference>
<dbReference type="AlphaFoldDB" id="A0A7T4DIL8"/>
<evidence type="ECO:0000256" key="4">
    <source>
        <dbReference type="ARBA" id="ARBA00022692"/>
    </source>
</evidence>
<evidence type="ECO:0000256" key="1">
    <source>
        <dbReference type="ARBA" id="ARBA00004651"/>
    </source>
</evidence>
<feature type="transmembrane region" description="Helical" evidence="7">
    <location>
        <begin position="296"/>
        <end position="319"/>
    </location>
</feature>
<dbReference type="EMBL" id="CP065989">
    <property type="protein sequence ID" value="QQB13928.1"/>
    <property type="molecule type" value="Genomic_DNA"/>
</dbReference>
<feature type="transmembrane region" description="Helical" evidence="7">
    <location>
        <begin position="149"/>
        <end position="170"/>
    </location>
</feature>
<name>A0A7T4DIL8_9MICO</name>
<dbReference type="PANTHER" id="PTHR43163">
    <property type="entry name" value="DIPEPTIDE TRANSPORT SYSTEM PERMEASE PROTEIN DPPB-RELATED"/>
    <property type="match status" value="1"/>
</dbReference>
<feature type="transmembrane region" description="Helical" evidence="7">
    <location>
        <begin position="190"/>
        <end position="210"/>
    </location>
</feature>
<evidence type="ECO:0000313" key="10">
    <source>
        <dbReference type="Proteomes" id="UP000595374"/>
    </source>
</evidence>
<sequence>MISYIAKRLVAAVIVMLCVVFFTFLIFFQLSPDPAASICGQTCTPDRIEAIRNQLGLNEPFLTQFLTFLAGLVVGRDYGTGGSVIHCDAPCIGYSFQSNQDVLQGILDRLPVSVTVAAGAAVLWLLTGVAAGVISAVKEGTWWDRGAMMLALAGLSLPSYFVALVLQYLLVVELQWLPFPSVVPFTEDPVQWFQAYLMPWMVLALMYAAMYARLTRTNVIDTLGENFMRTARAKGLRPATVLTRHGLRPSLTPIVTLLGVDFATLLGGSLIIETVFGLNGVGRYAYDALAVNDQPVIMGVTLLAAFAVIIANLVVDLLYRVLDPRVRVSAA</sequence>
<dbReference type="InterPro" id="IPR045621">
    <property type="entry name" value="BPD_transp_1_N"/>
</dbReference>
<feature type="transmembrane region" description="Helical" evidence="7">
    <location>
        <begin position="254"/>
        <end position="276"/>
    </location>
</feature>
<keyword evidence="4 7" id="KW-0812">Transmembrane</keyword>
<gene>
    <name evidence="9" type="ORF">I6H47_14270</name>
</gene>
<dbReference type="Gene3D" id="1.10.3720.10">
    <property type="entry name" value="MetI-like"/>
    <property type="match status" value="1"/>
</dbReference>
<comment type="similarity">
    <text evidence="7">Belongs to the binding-protein-dependent transport system permease family.</text>
</comment>
<accession>A0A7T4DIL8</accession>
<dbReference type="CDD" id="cd06261">
    <property type="entry name" value="TM_PBP2"/>
    <property type="match status" value="1"/>
</dbReference>
<proteinExistence type="inferred from homology"/>
<evidence type="ECO:0000256" key="7">
    <source>
        <dbReference type="RuleBase" id="RU363032"/>
    </source>
</evidence>